<sequence>MMNGQREEARLQRLLGRLKGQGMFDELQENTVDKNVVKKIAILYDLFRRINEGNNGGTFGSGDSNFVYTSDIKHALKYDDFVRVRFHIIPVERKKGMLKLEEEEKNYHFIENINNIVSNMYNPSSYDQFLNNRVEEDKEKLKCMMKCLNEIESAYIYRYRSDNNIKLTFEVFCHNFYPFLSYDYKRKSCIKNFVNKYSNVQVSSPFQLSLPQNMLHINSMGTVMHPSADPYERDSLEKLKPFILESLEMVKELHSAGEGRQLPFFGGAQLDNDFFVKNTHYEDDMRRLIRMERAANEYRRLRAGLAKRLGG</sequence>
<dbReference type="AlphaFoldDB" id="A0A1G4H3K8"/>
<gene>
    <name evidence="3" type="ORF">PVC01_130033500</name>
    <name evidence="2" type="ORF">PVT01_130031600</name>
    <name evidence="1" type="ORF">PVW1_130033400</name>
</gene>
<dbReference type="EMBL" id="LT615251">
    <property type="protein sequence ID" value="SCO69373.1"/>
    <property type="molecule type" value="Genomic_DNA"/>
</dbReference>
<dbReference type="VEuPathDB" id="PlasmoDB:PVP01_1326800"/>
<dbReference type="EMBL" id="CAJZCX010000006">
    <property type="protein sequence ID" value="CAG9475908.1"/>
    <property type="molecule type" value="Genomic_DNA"/>
</dbReference>
<evidence type="ECO:0000313" key="2">
    <source>
        <dbReference type="EMBL" id="SCO69373.1"/>
    </source>
</evidence>
<protein>
    <submittedName>
        <fullName evidence="1">(malaria parasite P. vivax) hypothetical protein</fullName>
    </submittedName>
</protein>
<reference evidence="4 5" key="1">
    <citation type="submission" date="2016-07" db="EMBL/GenBank/DDBJ databases">
        <authorList>
            <consortium name="Pathogen Informatics"/>
        </authorList>
    </citation>
    <scope>NUCLEOTIDE SEQUENCE [LARGE SCALE GENOMIC DNA]</scope>
    <source>
        <strain evidence="1">PvW1</strain>
    </source>
</reference>
<organism evidence="2 4">
    <name type="scientific">Plasmodium vivax</name>
    <name type="common">malaria parasite P. vivax</name>
    <dbReference type="NCBI Taxonomy" id="5855"/>
    <lineage>
        <taxon>Eukaryota</taxon>
        <taxon>Sar</taxon>
        <taxon>Alveolata</taxon>
        <taxon>Apicomplexa</taxon>
        <taxon>Aconoidasida</taxon>
        <taxon>Haemosporida</taxon>
        <taxon>Plasmodiidae</taxon>
        <taxon>Plasmodium</taxon>
        <taxon>Plasmodium (Plasmodium)</taxon>
    </lineage>
</organism>
<dbReference type="VEuPathDB" id="PlasmoDB:PVX_085370"/>
<evidence type="ECO:0000313" key="3">
    <source>
        <dbReference type="EMBL" id="SCO74849.1"/>
    </source>
</evidence>
<dbReference type="eggNOG" id="ENOG502SZHC">
    <property type="taxonomic scope" value="Eukaryota"/>
</dbReference>
<dbReference type="VEuPathDB" id="PlasmoDB:PVW1_130033400"/>
<dbReference type="Proteomes" id="UP000305196">
    <property type="component" value="Chromosome 13"/>
</dbReference>
<proteinExistence type="predicted"/>
<accession>A0A1G4H3K8</accession>
<dbReference type="EMBL" id="LT615268">
    <property type="protein sequence ID" value="SCO74849.1"/>
    <property type="molecule type" value="Genomic_DNA"/>
</dbReference>
<dbReference type="Proteomes" id="UP000196402">
    <property type="component" value="Chromosome 13"/>
</dbReference>
<name>A0A1G4H3K8_PLAVI</name>
<dbReference type="VEuPathDB" id="PlasmoDB:PVPAM_130041800"/>
<dbReference type="Proteomes" id="UP000779233">
    <property type="component" value="Unassembled WGS sequence"/>
</dbReference>
<evidence type="ECO:0000313" key="1">
    <source>
        <dbReference type="EMBL" id="CAG9475908.1"/>
    </source>
</evidence>
<evidence type="ECO:0000313" key="5">
    <source>
        <dbReference type="Proteomes" id="UP000305196"/>
    </source>
</evidence>
<evidence type="ECO:0000313" key="4">
    <source>
        <dbReference type="Proteomes" id="UP000196402"/>
    </source>
</evidence>